<proteinExistence type="predicted"/>
<sequence>MSGRLTKSEIADIISEYSFIRCNEQSINRGGYVALHNVNHCVSHLMTEINCEDVDETTLRHKIEGLRLTEDRLKSLLSEENEEISWFTRELFKGTDIDPESAGTLIKTIAENIVEISRQEYAHYVTDGLSAVSTLDNVANIQALIDSRQFD</sequence>
<evidence type="ECO:0000313" key="1">
    <source>
        <dbReference type="EMBL" id="AMJ80821.1"/>
    </source>
</evidence>
<dbReference type="EMBL" id="CP013929">
    <property type="protein sequence ID" value="AMJ80821.1"/>
    <property type="molecule type" value="Genomic_DNA"/>
</dbReference>
<geneLocation type="plasmid" evidence="1 2">
    <name>pAMEDUM8_300</name>
</geneLocation>
<evidence type="ECO:0000313" key="2">
    <source>
        <dbReference type="Proteomes" id="UP000061468"/>
    </source>
</evidence>
<gene>
    <name evidence="1" type="ORF">AV942_20790</name>
</gene>
<reference evidence="1 2" key="1">
    <citation type="submission" date="2015-12" db="EMBL/GenBank/DDBJ databases">
        <title>Intraspecies pangenome expansion in the marine bacterium Alteromonas.</title>
        <authorList>
            <person name="Lopez-Perez M."/>
            <person name="Rodriguez-Valera F."/>
        </authorList>
    </citation>
    <scope>NUCLEOTIDE SEQUENCE [LARGE SCALE GENOMIC DNA]</scope>
    <source>
        <strain evidence="1 2">UM8</strain>
        <plasmid evidence="1 2">pAMEDUM8_300</plasmid>
    </source>
</reference>
<accession>A0AAC8XPG0</accession>
<organism evidence="1 2">
    <name type="scientific">Alteromonas mediterranea</name>
    <dbReference type="NCBI Taxonomy" id="314275"/>
    <lineage>
        <taxon>Bacteria</taxon>
        <taxon>Pseudomonadati</taxon>
        <taxon>Pseudomonadota</taxon>
        <taxon>Gammaproteobacteria</taxon>
        <taxon>Alteromonadales</taxon>
        <taxon>Alteromonadaceae</taxon>
        <taxon>Alteromonas/Salinimonas group</taxon>
        <taxon>Alteromonas</taxon>
    </lineage>
</organism>
<dbReference type="RefSeq" id="WP_015068641.1">
    <property type="nucleotide sequence ID" value="NZ_CAKMLI010000007.1"/>
</dbReference>
<keyword evidence="1" id="KW-0614">Plasmid</keyword>
<name>A0AAC8XPG0_9ALTE</name>
<protein>
    <submittedName>
        <fullName evidence="1">Uncharacterized protein</fullName>
    </submittedName>
</protein>
<dbReference type="AlphaFoldDB" id="A0AAC8XPG0"/>
<dbReference type="Proteomes" id="UP000061468">
    <property type="component" value="Plasmid pAMEDUM8_300"/>
</dbReference>